<dbReference type="InterPro" id="IPR054708">
    <property type="entry name" value="MTPAP-like_central"/>
</dbReference>
<dbReference type="InterPro" id="IPR043502">
    <property type="entry name" value="DNA/RNA_pol_sf"/>
</dbReference>
<feature type="domain" description="CCHC-type" evidence="5">
    <location>
        <begin position="456"/>
        <end position="470"/>
    </location>
</feature>
<evidence type="ECO:0000256" key="1">
    <source>
        <dbReference type="ARBA" id="ARBA00022723"/>
    </source>
</evidence>
<dbReference type="SUPFAM" id="SSF81301">
    <property type="entry name" value="Nucleotidyltransferase"/>
    <property type="match status" value="1"/>
</dbReference>
<dbReference type="InterPro" id="IPR002058">
    <property type="entry name" value="PAP_assoc"/>
</dbReference>
<feature type="compositionally biased region" description="Basic residues" evidence="4">
    <location>
        <begin position="392"/>
        <end position="403"/>
    </location>
</feature>
<dbReference type="PROSITE" id="PS50158">
    <property type="entry name" value="ZF_CCHC"/>
    <property type="match status" value="1"/>
</dbReference>
<evidence type="ECO:0000313" key="8">
    <source>
        <dbReference type="Proteomes" id="UP000580250"/>
    </source>
</evidence>
<dbReference type="PANTHER" id="PTHR47331">
    <property type="entry name" value="PHD-TYPE DOMAIN-CONTAINING PROTEIN"/>
    <property type="match status" value="1"/>
</dbReference>
<dbReference type="InterPro" id="IPR036875">
    <property type="entry name" value="Znf_CCHC_sf"/>
</dbReference>
<feature type="compositionally biased region" description="Polar residues" evidence="4">
    <location>
        <begin position="373"/>
        <end position="386"/>
    </location>
</feature>
<keyword evidence="3" id="KW-0862">Zinc</keyword>
<dbReference type="InterPro" id="IPR043128">
    <property type="entry name" value="Rev_trsase/Diguanyl_cyclase"/>
</dbReference>
<comment type="caution">
    <text evidence="7">The sequence shown here is derived from an EMBL/GenBank/DDBJ whole genome shotgun (WGS) entry which is preliminary data.</text>
</comment>
<dbReference type="InterPro" id="IPR012337">
    <property type="entry name" value="RNaseH-like_sf"/>
</dbReference>
<dbReference type="Pfam" id="PF03564">
    <property type="entry name" value="DUF1759"/>
    <property type="match status" value="1"/>
</dbReference>
<dbReference type="InterPro" id="IPR001878">
    <property type="entry name" value="Znf_CCHC"/>
</dbReference>
<evidence type="ECO:0000256" key="2">
    <source>
        <dbReference type="ARBA" id="ARBA00022842"/>
    </source>
</evidence>
<dbReference type="InterPro" id="IPR008042">
    <property type="entry name" value="Retrotrans_Pao"/>
</dbReference>
<sequence>MSAPTQIQMEMVANSLKIHLGIHIPEELGPSATPNQLRRQLYYTKDVIQKIEEKLKKLNDVYEIGNEYIAKLNKEVREQREVQLHTIYKNLDVGVLTEAAENKLRLWIDKRLSLAQRLDLPDLDSVSEVSEVSSQGHPVRSEQRKLLRPPIQLRRFDGTMENWCGFWETFRVLIHEDATLSHVEKFNILESVLDDEAKDLLGGLQMTREGYETAIDLLLKKFGNDKKLIRALNHELLNLPQSYNFNDDEKLYLKIEKLCRQLESLKQNIDEAPYFMTLEGKMSTEVLDKYFTIKDVEDIENWNTAKFRDAFGRALTQIRNKVEVRQVQSNNLRDINNEPTMNFSINYDNKNKKYSPERQRGREENRSRGRQFSGRQNKLSDSSSQSDYRRTPSPKKKELKGRKPSPYPQRNESSSGSRSPSRFPCQFCDKPHAPINCRIFWNSRERRNKAVEKNLCFKCLRKGHFATECRMPQRRCLFCGRNQHHSALCDRQFNNNNKVSPERGVGTSNINATCKQNEDNSIQLFCGNSNEESENKIRICSCIADPNNKMSILKMTYAYIYNPTKPEINKRELVFLDDGSQKSYIDERLAKELGLDVIEIKKFELSGINETKLGSFENPIVEFGVRAKKFDMLIKAGTLQTILNRTPIFDRNKISEEQLKRNKLITQFELGQPRILIGNDYYNFFNVKPKEQYPSGIWISSSRLGEIINGIGKVKLLNPIKNDTFSLFERNEKITTTQLSNKLCSIKQNSQTGRDEEPNMTLESDEDKHNNFYRLVNRMDSLQSIGLGDANIKEDLIKAEMEKKITFNGVRYQTELLWNEEAAAKLPTNYDMAYGQLQSNLRKLRQKPELLKEYSKIIKDQLDKGLIEKVDPLEDKYSVGRKVHYLPHMPVTKESPMGIKLRIVYNASAKKAHSLSLNQCLEKGPNLFNDLAGILLRARMKKILLCGDIAKAFHMIELHPKDRDVVRFLWASNPEDENSQLEEYRFTRVTFGVICSPAHLALTIEMHLRKFQGILVKQLGDNVYVDNLLVGLESDKEIIKTYKEMKKIFKEGGMEVREFISNSKEIEKIPVEDRIDKNVVKLLGTKWDTIKDEFIITLPKFDNNKVTRRTVLAQLAKPFDPLGLAAPIILQAKLIRQQADADKPGTWDKPLSQDIEKKWRKLMNHWDGIEIKVNRIVNPCWDRKVIYQLHVFTDASYLAMGASIYLRTITENKIESRLIFGKSLVIPSNMPEARRTIPNLELHAAMLSCKYARFVKDQLEKEIKIENIQIWTDSTDVLDFLLSNKKFDRFIKNRLNKLRNFCVKHIEGENNPADFASRGSTPQELKNNHLWWYGPSFLLQRESGWSRPLKTYDPDEIKSKGETLPLFENCLTLKDEEKIKQENSKERDKNRIIKNDGSIQTQNFLIEFERFSNWGRLVHTMAYVKRMFKRIDSNKKEIFNKIKLKGEPERSEELKNFNRISVSEIKEAESEIIKLVQRDYPPDENMKRNLNLFLDDKNIWRAKGRFNKSVMEYDMINPIFIHHNSPITHLLIRKAHLETKHGGIELINCNLRQKYWITNSRRTIGNWLKSKKKTNCGICARWGAKSFNTAPTDLPDFRVNGSAAFQFVGIDYFGPFATNSLEFKKCWGVIFTCTLTRSIHLEVVSDCTSEKFLLAFIRFIRRRRVPHIVISDNAPTFVLANKVMQKMCSEEKQQKNRWLDVMRSDKVQDFLLLKQIQWKFNTAYSPWRGAFYERLIGSIKHHLYRVIGKKIIQFEELYTLLIEVERILNERPLTYYTSRELVIPLRPIDILDCSVENPSGINLTSIIEEDPDYEPTKSNVTNLLRAHQLAMLKSHNFWKQWKETYLLNLRERWHQVKNKSIGFPYIDQIVLIKSENDQCPRSLWSLGRINKIITDRTVQIQVGNKYIVRPVNLLFPLETENESENIEECVRTFEKDGKNKKKEKIEVQKVNTIIQKDLVELVKENNLRNYIEIDNDKKVCLKNYVGIVEEKPAKNKNKLKINANFNPYNFNIYFIIDMAQNRQIRNRVPLEARSPFLIITDRRVEELREYLRNENIRLTIKYNKFRSIIKFFNNSKLNNLNRSMVFEPATWDRHTIGREINITTRVDVCIVNKCSRTDGFREFLYTFNNSRCRVRRKIWMRISERIDYPGLGNIIRQVEPYYFADMIVMSEAARIPRILDQQERNRNRNLVNRRRNQFNYGAINNNSSINRPNENNFRRNNFERNQYFHVRQNNYRRNRDTSRERIREENVEPRIKRARIIENNVRENRIIIPEIITNRGNNLQNKRESNKLRIKDVGIPQINKNEQEQTKEINEEKLKQFQEIFEEMKKCINITNENKEETSTSNKTQEDKNVVKLGKQIEFNGGKENLEEIIKFPLGEINEEVLNITAKLKPTEIKNTLVEKEYDRIRNFVGEKWSRISKIYLVGSQTNQLANKDSDLDIVIIDANNEERDILVSKLIFLKNILTNNFKYDSYYIRKKARIPILDLMTEQSTTQLKIQIQFNNFTPIFNSRYITTIINFHPWLKQAYFTLQLWCKKFEIDAPINGTLSSYMLMLMIIFYLHYNSEEETKTLLERHEKIFTNRTSKEEEINQALKEINVNNKKSEKNCVEFLIGFFKFYDEFNFEDHGISVRGNQIYERQEPKEKAMEIEEPFSRENATQSITKAGLLRIKLSLSFTWQQIKVNKLCKKDLLELLGVRQIKAGPLEESASKIDEVDVDIEPTPGEILLSKEELEYMETKLSKETEEKEEKGNKNNLLGKFKKKRLPKALSVLGKFAYLSITVILWLCLNTAVNTTPMICPKNSHSKIVKFQRGVSSCKTMTNFLTLDYKIMNIDIYKPNEALFSFKAYKCVKLGQTAQFRVDFLGYEHIKPIIQTVYPISVEECWDMIKYKKCAFGHLQITDLENNQAHTNNKLEIEPSYWKLGWDSSEAYNCFLSQIPIIGKPGRIKLESPIEDMVKCDYEQEHCKLESGAMVVWSLKEILEVIGRNPQCSYVKMTTQSGNYTKGVWLSQDNQRSLVFEDNSQPVYSCQQPLVVSLSGFAVPLHQYELLMKVPNHENRRKRDSEVTVQELIAHLQAEALYQNKDLKNLLKTIIDLMCHNIDKDIKGDVINTKDATLFIRENLGSEFLEGRWIAKNYLEYWYCSPVNFTWTNSITSNCYKDIPLNISIDQLGKEWIKGYINPVTHIFSENSALGSCNEFQYISTKINEKVITLNQLTGQVMQVRNIEIKNINNNIWESKLPEFSLQIFRQNAITNFSDKQLDMLEIMQAFRNTRMIDKRPLGDQKAIFNKFNQMYTSSIFDWFKEINFWELWFKLITIMVAIKWAWKLYNYYYRRIAERISKVEMEEMRDEERITRDERRW</sequence>
<dbReference type="PANTHER" id="PTHR47331:SF1">
    <property type="entry name" value="GAG-LIKE PROTEIN"/>
    <property type="match status" value="1"/>
</dbReference>
<dbReference type="Gene3D" id="1.10.1410.10">
    <property type="match status" value="1"/>
</dbReference>
<dbReference type="SUPFAM" id="SSF81631">
    <property type="entry name" value="PAP/OAS1 substrate-binding domain"/>
    <property type="match status" value="1"/>
</dbReference>
<dbReference type="Pfam" id="PF05380">
    <property type="entry name" value="Peptidase_A17"/>
    <property type="match status" value="1"/>
</dbReference>
<dbReference type="SUPFAM" id="SSF53098">
    <property type="entry name" value="Ribonuclease H-like"/>
    <property type="match status" value="1"/>
</dbReference>
<evidence type="ECO:0000256" key="4">
    <source>
        <dbReference type="SAM" id="MobiDB-lite"/>
    </source>
</evidence>
<dbReference type="SMART" id="SM00343">
    <property type="entry name" value="ZnF_C2HC"/>
    <property type="match status" value="2"/>
</dbReference>
<dbReference type="SUPFAM" id="SSF56672">
    <property type="entry name" value="DNA/RNA polymerases"/>
    <property type="match status" value="1"/>
</dbReference>
<dbReference type="Proteomes" id="UP000580250">
    <property type="component" value="Unassembled WGS sequence"/>
</dbReference>
<dbReference type="InterPro" id="IPR001584">
    <property type="entry name" value="Integrase_cat-core"/>
</dbReference>
<dbReference type="GO" id="GO:0042575">
    <property type="term" value="C:DNA polymerase complex"/>
    <property type="evidence" value="ECO:0007669"/>
    <property type="project" value="UniProtKB-ARBA"/>
</dbReference>
<dbReference type="EMBL" id="CAJEWN010000009">
    <property type="protein sequence ID" value="CAD2130461.1"/>
    <property type="molecule type" value="Genomic_DNA"/>
</dbReference>
<dbReference type="Pfam" id="PF22600">
    <property type="entry name" value="MTPAP-like_central"/>
    <property type="match status" value="1"/>
</dbReference>
<dbReference type="Pfam" id="PF03828">
    <property type="entry name" value="PAP_assoc"/>
    <property type="match status" value="1"/>
</dbReference>
<feature type="domain" description="Integrase catalytic" evidence="6">
    <location>
        <begin position="1587"/>
        <end position="1792"/>
    </location>
</feature>
<reference evidence="7 8" key="1">
    <citation type="submission" date="2020-08" db="EMBL/GenBank/DDBJ databases">
        <authorList>
            <person name="Koutsovoulos G."/>
            <person name="Danchin GJ E."/>
        </authorList>
    </citation>
    <scope>NUCLEOTIDE SEQUENCE [LARGE SCALE GENOMIC DNA]</scope>
</reference>
<organism evidence="7 8">
    <name type="scientific">Meloidogyne enterolobii</name>
    <name type="common">Root-knot nematode worm</name>
    <name type="synonym">Meloidogyne mayaguensis</name>
    <dbReference type="NCBI Taxonomy" id="390850"/>
    <lineage>
        <taxon>Eukaryota</taxon>
        <taxon>Metazoa</taxon>
        <taxon>Ecdysozoa</taxon>
        <taxon>Nematoda</taxon>
        <taxon>Chromadorea</taxon>
        <taxon>Rhabditida</taxon>
        <taxon>Tylenchina</taxon>
        <taxon>Tylenchomorpha</taxon>
        <taxon>Tylenchoidea</taxon>
        <taxon>Meloidogynidae</taxon>
        <taxon>Meloidogyninae</taxon>
        <taxon>Meloidogyne</taxon>
    </lineage>
</organism>
<dbReference type="InterPro" id="IPR036397">
    <property type="entry name" value="RNaseH_sf"/>
</dbReference>
<dbReference type="GO" id="GO:0003676">
    <property type="term" value="F:nucleic acid binding"/>
    <property type="evidence" value="ECO:0007669"/>
    <property type="project" value="InterPro"/>
</dbReference>
<dbReference type="Pfam" id="PF00078">
    <property type="entry name" value="RVT_1"/>
    <property type="match status" value="1"/>
</dbReference>
<feature type="compositionally biased region" description="Polar residues" evidence="4">
    <location>
        <begin position="333"/>
        <end position="348"/>
    </location>
</feature>
<dbReference type="GO" id="GO:0008270">
    <property type="term" value="F:zinc ion binding"/>
    <property type="evidence" value="ECO:0007669"/>
    <property type="project" value="UniProtKB-KW"/>
</dbReference>
<keyword evidence="3" id="KW-0863">Zinc-finger</keyword>
<dbReference type="Gene3D" id="3.10.10.10">
    <property type="entry name" value="HIV Type 1 Reverse Transcriptase, subunit A, domain 1"/>
    <property type="match status" value="1"/>
</dbReference>
<feature type="region of interest" description="Disordered" evidence="4">
    <location>
        <begin position="333"/>
        <end position="423"/>
    </location>
</feature>
<dbReference type="GO" id="GO:0019899">
    <property type="term" value="F:enzyme binding"/>
    <property type="evidence" value="ECO:0007669"/>
    <property type="project" value="UniProtKB-ARBA"/>
</dbReference>
<dbReference type="Gene3D" id="3.30.70.270">
    <property type="match status" value="1"/>
</dbReference>
<dbReference type="InterPro" id="IPR000477">
    <property type="entry name" value="RT_dom"/>
</dbReference>
<dbReference type="SUPFAM" id="SSF57756">
    <property type="entry name" value="Retrovirus zinc finger-like domains"/>
    <property type="match status" value="1"/>
</dbReference>
<evidence type="ECO:0000313" key="7">
    <source>
        <dbReference type="EMBL" id="CAD2130461.1"/>
    </source>
</evidence>
<proteinExistence type="predicted"/>
<dbReference type="Pfam" id="PF18701">
    <property type="entry name" value="DUF5641"/>
    <property type="match status" value="1"/>
</dbReference>
<accession>A0A6V7TPY5</accession>
<feature type="compositionally biased region" description="Low complexity" evidence="4">
    <location>
        <begin position="413"/>
        <end position="422"/>
    </location>
</feature>
<name>A0A6V7TPY5_MELEN</name>
<dbReference type="GO" id="GO:0015074">
    <property type="term" value="P:DNA integration"/>
    <property type="evidence" value="ECO:0007669"/>
    <property type="project" value="InterPro"/>
</dbReference>
<dbReference type="InterPro" id="IPR005312">
    <property type="entry name" value="DUF1759"/>
</dbReference>
<feature type="compositionally biased region" description="Basic and acidic residues" evidence="4">
    <location>
        <begin position="349"/>
        <end position="367"/>
    </location>
</feature>
<dbReference type="Gene3D" id="3.30.420.10">
    <property type="entry name" value="Ribonuclease H-like superfamily/Ribonuclease H"/>
    <property type="match status" value="1"/>
</dbReference>
<evidence type="ECO:0000259" key="5">
    <source>
        <dbReference type="PROSITE" id="PS50158"/>
    </source>
</evidence>
<protein>
    <submittedName>
        <fullName evidence="7">Uncharacterized protein</fullName>
    </submittedName>
</protein>
<dbReference type="PROSITE" id="PS50994">
    <property type="entry name" value="INTEGRASE"/>
    <property type="match status" value="1"/>
</dbReference>
<gene>
    <name evidence="7" type="ORF">MENT_LOCUS2998</name>
</gene>
<evidence type="ECO:0000256" key="3">
    <source>
        <dbReference type="PROSITE-ProRule" id="PRU00047"/>
    </source>
</evidence>
<dbReference type="GO" id="GO:1990817">
    <property type="term" value="F:poly(A) RNA polymerase activity"/>
    <property type="evidence" value="ECO:0007669"/>
    <property type="project" value="UniProtKB-ARBA"/>
</dbReference>
<dbReference type="Gene3D" id="4.10.60.10">
    <property type="entry name" value="Zinc finger, CCHC-type"/>
    <property type="match status" value="1"/>
</dbReference>
<evidence type="ECO:0000259" key="6">
    <source>
        <dbReference type="PROSITE" id="PS50994"/>
    </source>
</evidence>
<dbReference type="InterPro" id="IPR043519">
    <property type="entry name" value="NT_sf"/>
</dbReference>
<dbReference type="OrthoDB" id="5920525at2759"/>
<keyword evidence="1" id="KW-0479">Metal-binding</keyword>
<dbReference type="InterPro" id="IPR040676">
    <property type="entry name" value="DUF5641"/>
</dbReference>
<dbReference type="Gene3D" id="3.30.460.10">
    <property type="entry name" value="Beta Polymerase, domain 2"/>
    <property type="match status" value="1"/>
</dbReference>
<keyword evidence="2" id="KW-0460">Magnesium</keyword>